<feature type="compositionally biased region" description="Basic and acidic residues" evidence="1">
    <location>
        <begin position="1161"/>
        <end position="1171"/>
    </location>
</feature>
<feature type="compositionally biased region" description="Basic and acidic residues" evidence="1">
    <location>
        <begin position="1179"/>
        <end position="1190"/>
    </location>
</feature>
<proteinExistence type="predicted"/>
<organism evidence="2 3">
    <name type="scientific">Klebsormidium nitens</name>
    <name type="common">Green alga</name>
    <name type="synonym">Ulothrix nitens</name>
    <dbReference type="NCBI Taxonomy" id="105231"/>
    <lineage>
        <taxon>Eukaryota</taxon>
        <taxon>Viridiplantae</taxon>
        <taxon>Streptophyta</taxon>
        <taxon>Klebsormidiophyceae</taxon>
        <taxon>Klebsormidiales</taxon>
        <taxon>Klebsormidiaceae</taxon>
        <taxon>Klebsormidium</taxon>
    </lineage>
</organism>
<protein>
    <submittedName>
        <fullName evidence="2">Uncharacterized protein</fullName>
    </submittedName>
</protein>
<feature type="region of interest" description="Disordered" evidence="1">
    <location>
        <begin position="41"/>
        <end position="67"/>
    </location>
</feature>
<sequence length="1413" mass="156403">MEHVFGTKVAKESGSTEGSLANGAELVRRLIEPTVILPQSKAQGGEAPLDEEHGPADHPVEEETVRAPRSTSFRVAIEEPKVMLAERWLINIRAQANAIASESTAEAQGCMNSGGAMDFIKLQSVLEKLRRGYDKLMTPPSSVHQQFVELRNRLAAEKAPAAFDSSDQAKVCGWTTESRHAEAGSKFLVARAVTRSLVPALKTNRVSVMPLCALPQRGVVPEVSGNPAVIMKVAEEDCKGDRCICRYVPAYWPFLLRCCLRIVTHKYVNTNVPLAEQLSHIAAGSSSLTFGLMQVRKTRIAAQSVWALRFIFGQLPVYYTMARNIIQSRYNIWTALEDVNKDVRALLTAPGLGLTLTPASTSIFEAIPVRNLHVIPMLRDLPEDREYDPLCLQQVVVRSARADMVAKTVDFEGGLVEAMMAPLLESRQLMRATSQETGKLLYPISVTFDEWDLCRQSFCLQKGGRVMIGALDRGVFRGTRDGARPLVESVAAVAGITATPFALLGLQTALERPLRVVLLAPETGTYYGLPYLADPATVQYHEVELVVDARFAVTENTKPKFQLEKHPAVKRMIADMVTDYRAIQAAQEQPPNSHVHGLVVNSVRHGDHMQVAYECLDHFEREGVPAIALIDNNGKREAGKTAMTYVFPETLVKAGIPSLFVLPGLNEQGQLDLTSQETVWTDALFRTLPEQLQRWLLTNNGAIRGKQLEHLAIHPNELLFPGHLQADLRCYALQLEWELMWSPTLWKRGVKGLIMMTVAGTKANRANAYKTIYHCAHLTHAYFYISMKHEASNAEMLLQRLGRICTTQYGPGIKRLPKLYLPESVHVLLQACQTLYKRVWQRIAAARGAPVDQDIIHNEQFKHELAALVMKHSQKLKVSRRDINEGVFAGHTAVCKDGILVRQFRSEMVGKLGGFSAVDRDFPLGEVDLLDPEAVETARRELLASIAKEYVPKGQSLEDVMKLIRVANRVVFLPVKVLFANTRNPLNLDEFESYMLDHENRIAPSKKGQPKDKYVDEIRSAITESLRKRALTPEERSYLGRKELVQLGAGPKLLIEANLCPFVGEVHSQRGHVRVVARILDGKTVMAIVPNPEYPHCSGRKPASELQELIYGDLITARFILRLPAEMEKGPAAARDYAGPMRLVMRLQRGFRQGQQTDEQIELKIDKEGQPKRNAPPPRSEEGPSEKREVSPAMDGQRAAAADERVTATKANKANGSAEPSKSPGRRPATNFPMDSETESDKGDEMPPKPTEAGPSTQRTSAGPSYNLGVCRPGKRAVRSSPDANPDSDAGKAKMRKVAPSDGESDECWMDIVEEAIDLTYKQGKRMKELISQAEAAVTRTVRDPSARLELLTGLVVAREKIKRNDTAGACKAALKDIQEKYQTSEQEESSSSFKTSASTSSEQNKKAGSASE</sequence>
<feature type="region of interest" description="Disordered" evidence="1">
    <location>
        <begin position="1151"/>
        <end position="1306"/>
    </location>
</feature>
<dbReference type="EMBL" id="DF237392">
    <property type="protein sequence ID" value="GAQ88600.1"/>
    <property type="molecule type" value="Genomic_DNA"/>
</dbReference>
<accession>A0A1Y1ICF5</accession>
<feature type="compositionally biased region" description="Basic and acidic residues" evidence="1">
    <location>
        <begin position="50"/>
        <end position="66"/>
    </location>
</feature>
<feature type="compositionally biased region" description="Low complexity" evidence="1">
    <location>
        <begin position="1390"/>
        <end position="1403"/>
    </location>
</feature>
<keyword evidence="3" id="KW-1185">Reference proteome</keyword>
<gene>
    <name evidence="2" type="ORF">KFL_004430045</name>
</gene>
<evidence type="ECO:0000313" key="3">
    <source>
        <dbReference type="Proteomes" id="UP000054558"/>
    </source>
</evidence>
<feature type="region of interest" description="Disordered" evidence="1">
    <location>
        <begin position="1381"/>
        <end position="1413"/>
    </location>
</feature>
<dbReference type="Proteomes" id="UP000054558">
    <property type="component" value="Unassembled WGS sequence"/>
</dbReference>
<feature type="compositionally biased region" description="Polar residues" evidence="1">
    <location>
        <begin position="1209"/>
        <end position="1220"/>
    </location>
</feature>
<reference evidence="2 3" key="1">
    <citation type="journal article" date="2014" name="Nat. Commun.">
        <title>Klebsormidium flaccidum genome reveals primary factors for plant terrestrial adaptation.</title>
        <authorList>
            <person name="Hori K."/>
            <person name="Maruyama F."/>
            <person name="Fujisawa T."/>
            <person name="Togashi T."/>
            <person name="Yamamoto N."/>
            <person name="Seo M."/>
            <person name="Sato S."/>
            <person name="Yamada T."/>
            <person name="Mori H."/>
            <person name="Tajima N."/>
            <person name="Moriyama T."/>
            <person name="Ikeuchi M."/>
            <person name="Watanabe M."/>
            <person name="Wada H."/>
            <person name="Kobayashi K."/>
            <person name="Saito M."/>
            <person name="Masuda T."/>
            <person name="Sasaki-Sekimoto Y."/>
            <person name="Mashiguchi K."/>
            <person name="Awai K."/>
            <person name="Shimojima M."/>
            <person name="Masuda S."/>
            <person name="Iwai M."/>
            <person name="Nobusawa T."/>
            <person name="Narise T."/>
            <person name="Kondo S."/>
            <person name="Saito H."/>
            <person name="Sato R."/>
            <person name="Murakawa M."/>
            <person name="Ihara Y."/>
            <person name="Oshima-Yamada Y."/>
            <person name="Ohtaka K."/>
            <person name="Satoh M."/>
            <person name="Sonobe K."/>
            <person name="Ishii M."/>
            <person name="Ohtani R."/>
            <person name="Kanamori-Sato M."/>
            <person name="Honoki R."/>
            <person name="Miyazaki D."/>
            <person name="Mochizuki H."/>
            <person name="Umetsu J."/>
            <person name="Higashi K."/>
            <person name="Shibata D."/>
            <person name="Kamiya Y."/>
            <person name="Sato N."/>
            <person name="Nakamura Y."/>
            <person name="Tabata S."/>
            <person name="Ida S."/>
            <person name="Kurokawa K."/>
            <person name="Ohta H."/>
        </authorList>
    </citation>
    <scope>NUCLEOTIDE SEQUENCE [LARGE SCALE GENOMIC DNA]</scope>
    <source>
        <strain evidence="2 3">NIES-2285</strain>
    </source>
</reference>
<feature type="compositionally biased region" description="Polar residues" evidence="1">
    <location>
        <begin position="1254"/>
        <end position="1264"/>
    </location>
</feature>
<evidence type="ECO:0000256" key="1">
    <source>
        <dbReference type="SAM" id="MobiDB-lite"/>
    </source>
</evidence>
<evidence type="ECO:0000313" key="2">
    <source>
        <dbReference type="EMBL" id="GAQ88600.1"/>
    </source>
</evidence>
<name>A0A1Y1ICF5_KLENI</name>